<dbReference type="Pfam" id="PF00069">
    <property type="entry name" value="Pkinase"/>
    <property type="match status" value="1"/>
</dbReference>
<dbReference type="InterPro" id="IPR002048">
    <property type="entry name" value="EF_hand_dom"/>
</dbReference>
<comment type="similarity">
    <text evidence="9">Belongs to the protein kinase superfamily. Ser/Thr protein kinase family. CDPK subfamily.</text>
</comment>
<evidence type="ECO:0000313" key="14">
    <source>
        <dbReference type="EMBL" id="EGB12027.1"/>
    </source>
</evidence>
<keyword evidence="4 10" id="KW-0547">Nucleotide-binding</keyword>
<evidence type="ECO:0000256" key="1">
    <source>
        <dbReference type="ARBA" id="ARBA00001946"/>
    </source>
</evidence>
<name>F0XXY9_AURAN</name>
<dbReference type="eggNOG" id="KOG0032">
    <property type="taxonomic scope" value="Eukaryota"/>
</dbReference>
<accession>F0XXY9</accession>
<keyword evidence="3" id="KW-0808">Transferase</keyword>
<keyword evidence="5" id="KW-0418">Kinase</keyword>
<protein>
    <submittedName>
        <fullName evidence="14">Uncharacterized protein</fullName>
    </submittedName>
</protein>
<evidence type="ECO:0000256" key="2">
    <source>
        <dbReference type="ARBA" id="ARBA00022527"/>
    </source>
</evidence>
<feature type="domain" description="EndoU" evidence="13">
    <location>
        <begin position="1"/>
        <end position="63"/>
    </location>
</feature>
<evidence type="ECO:0000259" key="13">
    <source>
        <dbReference type="PROSITE" id="PS51959"/>
    </source>
</evidence>
<feature type="domain" description="EF-hand" evidence="12">
    <location>
        <begin position="780"/>
        <end position="815"/>
    </location>
</feature>
<dbReference type="PROSITE" id="PS50222">
    <property type="entry name" value="EF_HAND_2"/>
    <property type="match status" value="2"/>
</dbReference>
<dbReference type="Gene3D" id="3.30.200.20">
    <property type="entry name" value="Phosphorylase Kinase, domain 1"/>
    <property type="match status" value="1"/>
</dbReference>
<dbReference type="GeneID" id="20227886"/>
<dbReference type="GO" id="GO:0004674">
    <property type="term" value="F:protein serine/threonine kinase activity"/>
    <property type="evidence" value="ECO:0007669"/>
    <property type="project" value="UniProtKB-KW"/>
</dbReference>
<dbReference type="Gene3D" id="1.10.238.10">
    <property type="entry name" value="EF-hand"/>
    <property type="match status" value="1"/>
</dbReference>
<dbReference type="GO" id="GO:0005509">
    <property type="term" value="F:calcium ion binding"/>
    <property type="evidence" value="ECO:0007669"/>
    <property type="project" value="InterPro"/>
</dbReference>
<dbReference type="InterPro" id="IPR011009">
    <property type="entry name" value="Kinase-like_dom_sf"/>
</dbReference>
<dbReference type="PROSITE" id="PS50011">
    <property type="entry name" value="PROTEIN_KINASE_DOM"/>
    <property type="match status" value="1"/>
</dbReference>
<keyword evidence="2" id="KW-0723">Serine/threonine-protein kinase</keyword>
<evidence type="ECO:0000256" key="9">
    <source>
        <dbReference type="ARBA" id="ARBA00024334"/>
    </source>
</evidence>
<dbReference type="SUPFAM" id="SSF56112">
    <property type="entry name" value="Protein kinase-like (PK-like)"/>
    <property type="match status" value="1"/>
</dbReference>
<sequence length="855" mass="91008">MSTMLCGSTVEFEFAALTLAFLAGDQNGDTKLALGDEQLRIVCHAMRSKFGAHVGSAYFELAEMAYRFASIAACAASTALRSRCLEAKDDSGDDGRFTVFLDIDGVLNSAKTRAEGDAAFPDADTPARHAPDPAMVARLARAIRDGERRTGRGCRLVLSSTWRLRGDALEAAEAALGRAGLGVDAVTPDYSAAGTENLIDGLFNAMDTPNNVVPNEAAGDRVDEIFSVVNRLGLRKRGGVWIVVDDLNLPWRNPRLPRDRFVRTNDALGFTDDKADEAVAKLVCLHTGEPWEGCETWDAKWARSWDAAWALIDNGRGGDAVDDEVPGFAVPRRRLVRFGGDGADFKRSYRELREVGRGGYGRVSVATHAVTMQRRAVKRMTARHPRAHFWLRAPAGAAAWDAAWALVDNEDPDDGWDAYLGFLDNGRGGLRPEPPRPAKPPATVPAEVAALVELDHPHVVKLHELILVMEYLGGGTLLERVAASGGGMDGAAAASALKAMLSAVVCCHARGLVHGDLKPDNFCYDDDVVKLIDFGMSKDVEAEALETLQAGSLAYTAPETFDAGYGAPSDVWALGCMFFQMVTGELLIEGLCGGEVVTAFGGVKVTADDDARRAVCDAAAIARRLEAKARPKLDAAGFDLLARMLAPDPERRATAAAALAHPWVRRGARTAAADALDGDLVPKLRRFAALPALLRTAVLIEAHAAVREEATHREAATFEAVDADADGVLDADDLRRALAGRGVAAPDDLGDVVRACDVSKSGNLTLNEFTAATMSPRLFTREDLSDAAFAAMDGDGDGVISPADLERLLSDSPTRAAVARAVLAEVGADGGCDRARFDEVVRAASLTAGWRPAAS</sequence>
<feature type="domain" description="Protein kinase" evidence="11">
    <location>
        <begin position="349"/>
        <end position="664"/>
    </location>
</feature>
<dbReference type="InterPro" id="IPR008271">
    <property type="entry name" value="Ser/Thr_kinase_AS"/>
</dbReference>
<dbReference type="InParanoid" id="F0XXY9"/>
<evidence type="ECO:0000313" key="15">
    <source>
        <dbReference type="Proteomes" id="UP000002729"/>
    </source>
</evidence>
<keyword evidence="15" id="KW-1185">Reference proteome</keyword>
<evidence type="ECO:0000256" key="8">
    <source>
        <dbReference type="ARBA" id="ARBA00022840"/>
    </source>
</evidence>
<dbReference type="GO" id="GO:0016787">
    <property type="term" value="F:hydrolase activity"/>
    <property type="evidence" value="ECO:0007669"/>
    <property type="project" value="UniProtKB-KW"/>
</dbReference>
<keyword evidence="7" id="KW-0106">Calcium</keyword>
<evidence type="ECO:0000256" key="4">
    <source>
        <dbReference type="ARBA" id="ARBA00022741"/>
    </source>
</evidence>
<proteinExistence type="inferred from homology"/>
<organism evidence="15">
    <name type="scientific">Aureococcus anophagefferens</name>
    <name type="common">Harmful bloom alga</name>
    <dbReference type="NCBI Taxonomy" id="44056"/>
    <lineage>
        <taxon>Eukaryota</taxon>
        <taxon>Sar</taxon>
        <taxon>Stramenopiles</taxon>
        <taxon>Ochrophyta</taxon>
        <taxon>Pelagophyceae</taxon>
        <taxon>Pelagomonadales</taxon>
        <taxon>Pelagomonadaceae</taxon>
        <taxon>Aureococcus</taxon>
    </lineage>
</organism>
<evidence type="ECO:0000259" key="11">
    <source>
        <dbReference type="PROSITE" id="PS50011"/>
    </source>
</evidence>
<dbReference type="PROSITE" id="PS00108">
    <property type="entry name" value="PROTEIN_KINASE_ST"/>
    <property type="match status" value="1"/>
</dbReference>
<dbReference type="EMBL" id="GL833121">
    <property type="protein sequence ID" value="EGB12027.1"/>
    <property type="molecule type" value="Genomic_DNA"/>
</dbReference>
<evidence type="ECO:0000256" key="6">
    <source>
        <dbReference type="ARBA" id="ARBA00022801"/>
    </source>
</evidence>
<dbReference type="InterPro" id="IPR018247">
    <property type="entry name" value="EF_Hand_1_Ca_BS"/>
</dbReference>
<comment type="cofactor">
    <cofactor evidence="1">
        <name>Mg(2+)</name>
        <dbReference type="ChEBI" id="CHEBI:18420"/>
    </cofactor>
</comment>
<keyword evidence="8 10" id="KW-0067">ATP-binding</keyword>
<dbReference type="RefSeq" id="XP_009033124.1">
    <property type="nucleotide sequence ID" value="XM_009034876.1"/>
</dbReference>
<dbReference type="OrthoDB" id="4062651at2759"/>
<dbReference type="SMART" id="SM00220">
    <property type="entry name" value="S_TKc"/>
    <property type="match status" value="1"/>
</dbReference>
<dbReference type="InterPro" id="IPR037227">
    <property type="entry name" value="EndoU-like"/>
</dbReference>
<reference evidence="14 15" key="1">
    <citation type="journal article" date="2011" name="Proc. Natl. Acad. Sci. U.S.A.">
        <title>Niche of harmful alga Aureococcus anophagefferens revealed through ecogenomics.</title>
        <authorList>
            <person name="Gobler C.J."/>
            <person name="Berry D.L."/>
            <person name="Dyhrman S.T."/>
            <person name="Wilhelm S.W."/>
            <person name="Salamov A."/>
            <person name="Lobanov A.V."/>
            <person name="Zhang Y."/>
            <person name="Collier J.L."/>
            <person name="Wurch L.L."/>
            <person name="Kustka A.B."/>
            <person name="Dill B.D."/>
            <person name="Shah M."/>
            <person name="VerBerkmoes N.C."/>
            <person name="Kuo A."/>
            <person name="Terry A."/>
            <person name="Pangilinan J."/>
            <person name="Lindquist E.A."/>
            <person name="Lucas S."/>
            <person name="Paulsen I.T."/>
            <person name="Hattenrath-Lehmann T.K."/>
            <person name="Talmage S.C."/>
            <person name="Walker E.A."/>
            <person name="Koch F."/>
            <person name="Burson A.M."/>
            <person name="Marcoval M.A."/>
            <person name="Tang Y.Z."/>
            <person name="Lecleir G.R."/>
            <person name="Coyne K.J."/>
            <person name="Berg G.M."/>
            <person name="Bertrand E.M."/>
            <person name="Saito M.A."/>
            <person name="Gladyshev V.N."/>
            <person name="Grigoriev I.V."/>
        </authorList>
    </citation>
    <scope>NUCLEOTIDE SEQUENCE [LARGE SCALE GENOMIC DNA]</scope>
    <source>
        <strain evidence="15">CCMP 1984</strain>
    </source>
</reference>
<evidence type="ECO:0000256" key="3">
    <source>
        <dbReference type="ARBA" id="ARBA00022679"/>
    </source>
</evidence>
<dbReference type="SUPFAM" id="SSF47473">
    <property type="entry name" value="EF-hand"/>
    <property type="match status" value="1"/>
</dbReference>
<dbReference type="SUPFAM" id="SSF142877">
    <property type="entry name" value="EndoU-like"/>
    <property type="match status" value="1"/>
</dbReference>
<dbReference type="InterPro" id="IPR017441">
    <property type="entry name" value="Protein_kinase_ATP_BS"/>
</dbReference>
<feature type="binding site" evidence="10">
    <location>
        <position position="378"/>
    </location>
    <ligand>
        <name>ATP</name>
        <dbReference type="ChEBI" id="CHEBI:30616"/>
    </ligand>
</feature>
<dbReference type="InterPro" id="IPR011992">
    <property type="entry name" value="EF-hand-dom_pair"/>
</dbReference>
<evidence type="ECO:0000256" key="10">
    <source>
        <dbReference type="PROSITE-ProRule" id="PRU10141"/>
    </source>
</evidence>
<dbReference type="InterPro" id="IPR018998">
    <property type="entry name" value="EndoU_C"/>
</dbReference>
<dbReference type="Proteomes" id="UP000002729">
    <property type="component" value="Unassembled WGS sequence"/>
</dbReference>
<dbReference type="PROSITE" id="PS51959">
    <property type="entry name" value="ENDOU"/>
    <property type="match status" value="1"/>
</dbReference>
<evidence type="ECO:0000256" key="7">
    <source>
        <dbReference type="ARBA" id="ARBA00022837"/>
    </source>
</evidence>
<keyword evidence="6" id="KW-0378">Hydrolase</keyword>
<evidence type="ECO:0000259" key="12">
    <source>
        <dbReference type="PROSITE" id="PS50222"/>
    </source>
</evidence>
<dbReference type="GO" id="GO:0005524">
    <property type="term" value="F:ATP binding"/>
    <property type="evidence" value="ECO:0007669"/>
    <property type="project" value="UniProtKB-UniRule"/>
</dbReference>
<feature type="domain" description="EF-hand" evidence="12">
    <location>
        <begin position="709"/>
        <end position="744"/>
    </location>
</feature>
<dbReference type="PANTHER" id="PTHR24349">
    <property type="entry name" value="SERINE/THREONINE-PROTEIN KINASE"/>
    <property type="match status" value="1"/>
</dbReference>
<dbReference type="InterPro" id="IPR050205">
    <property type="entry name" value="CDPK_Ser/Thr_kinases"/>
</dbReference>
<evidence type="ECO:0000256" key="5">
    <source>
        <dbReference type="ARBA" id="ARBA00022777"/>
    </source>
</evidence>
<dbReference type="PROSITE" id="PS00018">
    <property type="entry name" value="EF_HAND_1"/>
    <property type="match status" value="2"/>
</dbReference>
<dbReference type="Pfam" id="PF13202">
    <property type="entry name" value="EF-hand_5"/>
    <property type="match status" value="2"/>
</dbReference>
<gene>
    <name evidence="14" type="ORF">AURANDRAFT_70718</name>
</gene>
<dbReference type="PROSITE" id="PS00107">
    <property type="entry name" value="PROTEIN_KINASE_ATP"/>
    <property type="match status" value="1"/>
</dbReference>
<dbReference type="Pfam" id="PF18143">
    <property type="entry name" value="HAD_SAK_2"/>
    <property type="match status" value="1"/>
</dbReference>
<dbReference type="KEGG" id="aaf:AURANDRAFT_70718"/>
<dbReference type="Gene3D" id="1.10.510.10">
    <property type="entry name" value="Transferase(Phosphotransferase) domain 1"/>
    <property type="match status" value="1"/>
</dbReference>
<dbReference type="InterPro" id="IPR000719">
    <property type="entry name" value="Prot_kinase_dom"/>
</dbReference>
<dbReference type="AlphaFoldDB" id="F0XXY9"/>
<dbReference type="GO" id="GO:0004521">
    <property type="term" value="F:RNA endonuclease activity"/>
    <property type="evidence" value="ECO:0007669"/>
    <property type="project" value="InterPro"/>
</dbReference>